<evidence type="ECO:0000313" key="7">
    <source>
        <dbReference type="Proteomes" id="UP000014254"/>
    </source>
</evidence>
<evidence type="ECO:0000256" key="2">
    <source>
        <dbReference type="ARBA" id="ARBA00022963"/>
    </source>
</evidence>
<dbReference type="OrthoDB" id="2363873at2759"/>
<evidence type="ECO:0000256" key="4">
    <source>
        <dbReference type="PIRNR" id="PIRNR018169"/>
    </source>
</evidence>
<dbReference type="AlphaFoldDB" id="S2JTJ6"/>
<dbReference type="Pfam" id="PF03403">
    <property type="entry name" value="PAF-AH_p_II"/>
    <property type="match status" value="1"/>
</dbReference>
<name>S2JTJ6_MUCC1</name>
<comment type="similarity">
    <text evidence="4">Belongs to the serine esterase family.</text>
</comment>
<evidence type="ECO:0000256" key="1">
    <source>
        <dbReference type="ARBA" id="ARBA00022801"/>
    </source>
</evidence>
<reference evidence="7" key="1">
    <citation type="submission" date="2013-05" db="EMBL/GenBank/DDBJ databases">
        <title>The Genome sequence of Mucor circinelloides f. circinelloides 1006PhL.</title>
        <authorList>
            <consortium name="The Broad Institute Genomics Platform"/>
            <person name="Cuomo C."/>
            <person name="Earl A."/>
            <person name="Findley K."/>
            <person name="Lee S.C."/>
            <person name="Walker B."/>
            <person name="Young S."/>
            <person name="Zeng Q."/>
            <person name="Gargeya S."/>
            <person name="Fitzgerald M."/>
            <person name="Haas B."/>
            <person name="Abouelleil A."/>
            <person name="Allen A.W."/>
            <person name="Alvarado L."/>
            <person name="Arachchi H.M."/>
            <person name="Berlin A.M."/>
            <person name="Chapman S.B."/>
            <person name="Gainer-Dewar J."/>
            <person name="Goldberg J."/>
            <person name="Griggs A."/>
            <person name="Gujja S."/>
            <person name="Hansen M."/>
            <person name="Howarth C."/>
            <person name="Imamovic A."/>
            <person name="Ireland A."/>
            <person name="Larimer J."/>
            <person name="McCowan C."/>
            <person name="Murphy C."/>
            <person name="Pearson M."/>
            <person name="Poon T.W."/>
            <person name="Priest M."/>
            <person name="Roberts A."/>
            <person name="Saif S."/>
            <person name="Shea T."/>
            <person name="Sisk P."/>
            <person name="Sykes S."/>
            <person name="Wortman J."/>
            <person name="Nusbaum C."/>
            <person name="Birren B."/>
        </authorList>
    </citation>
    <scope>NUCLEOTIDE SEQUENCE [LARGE SCALE GENOMIC DNA]</scope>
    <source>
        <strain evidence="7">1006PhL</strain>
    </source>
</reference>
<keyword evidence="7" id="KW-1185">Reference proteome</keyword>
<proteinExistence type="inferred from homology"/>
<dbReference type="EC" id="3.1.1.47" evidence="4"/>
<comment type="catalytic activity">
    <reaction evidence="4">
        <text>a 1-O-alkyl-2-acetyl-sn-glycero-3-phosphocholine + H2O = a 1-O-alkyl-sn-glycero-3-phosphocholine + acetate + H(+)</text>
        <dbReference type="Rhea" id="RHEA:17777"/>
        <dbReference type="ChEBI" id="CHEBI:15377"/>
        <dbReference type="ChEBI" id="CHEBI:15378"/>
        <dbReference type="ChEBI" id="CHEBI:30089"/>
        <dbReference type="ChEBI" id="CHEBI:30909"/>
        <dbReference type="ChEBI" id="CHEBI:36707"/>
        <dbReference type="EC" id="3.1.1.47"/>
    </reaction>
</comment>
<dbReference type="InterPro" id="IPR029058">
    <property type="entry name" value="AB_hydrolase_fold"/>
</dbReference>
<feature type="active site" description="Charge relay system" evidence="5">
    <location>
        <position position="327"/>
    </location>
</feature>
<dbReference type="FunCoup" id="S2JTJ6">
    <property type="interactions" value="15"/>
</dbReference>
<feature type="active site" description="Nucleophile" evidence="5">
    <location>
        <position position="242"/>
    </location>
</feature>
<dbReference type="OMA" id="FDQWDNL"/>
<dbReference type="InterPro" id="IPR016715">
    <property type="entry name" value="PAF_acetylhydro_eukaryote"/>
</dbReference>
<dbReference type="STRING" id="1220926.S2JTJ6"/>
<keyword evidence="3 4" id="KW-0443">Lipid metabolism</keyword>
<keyword evidence="1 4" id="KW-0378">Hydrolase</keyword>
<evidence type="ECO:0000313" key="6">
    <source>
        <dbReference type="EMBL" id="EPB83090.1"/>
    </source>
</evidence>
<dbReference type="VEuPathDB" id="FungiDB:HMPREF1544_10179"/>
<dbReference type="Gene3D" id="3.40.50.1820">
    <property type="entry name" value="alpha/beta hydrolase"/>
    <property type="match status" value="1"/>
</dbReference>
<dbReference type="eggNOG" id="KOG3847">
    <property type="taxonomic scope" value="Eukaryota"/>
</dbReference>
<gene>
    <name evidence="6" type="ORF">HMPREF1544_10179</name>
</gene>
<evidence type="ECO:0000256" key="5">
    <source>
        <dbReference type="PIRSR" id="PIRSR018169-1"/>
    </source>
</evidence>
<dbReference type="EMBL" id="KE124085">
    <property type="protein sequence ID" value="EPB83090.1"/>
    <property type="molecule type" value="Genomic_DNA"/>
</dbReference>
<dbReference type="PANTHER" id="PTHR10272">
    <property type="entry name" value="PLATELET-ACTIVATING FACTOR ACETYLHYDROLASE"/>
    <property type="match status" value="1"/>
</dbReference>
<dbReference type="PANTHER" id="PTHR10272:SF0">
    <property type="entry name" value="PLATELET-ACTIVATING FACTOR ACETYLHYDROLASE"/>
    <property type="match status" value="1"/>
</dbReference>
<dbReference type="PIRSF" id="PIRSF018169">
    <property type="entry name" value="PAF_acetylhydrolase"/>
    <property type="match status" value="1"/>
</dbReference>
<dbReference type="Proteomes" id="UP000014254">
    <property type="component" value="Unassembled WGS sequence"/>
</dbReference>
<dbReference type="GO" id="GO:0016042">
    <property type="term" value="P:lipid catabolic process"/>
    <property type="evidence" value="ECO:0007669"/>
    <property type="project" value="UniProtKB-KW"/>
</dbReference>
<protein>
    <recommendedName>
        <fullName evidence="4">Putative phospholipase</fullName>
        <ecNumber evidence="4">3.1.1.47</ecNumber>
    </recommendedName>
</protein>
<keyword evidence="2 4" id="KW-0442">Lipid degradation</keyword>
<sequence>MSLILANFPSLTGRFAVGCHDIEWKNKKPVNVHNNEPSAKSVLMRLYYPANVKKGDSRANWITHSHYAKGNDSHPYNHEAIKLIEYMAALCDIAKLPAFLSNWLSGLASIKKTRFYMDADILDNENKPFPVIVFSHGLGGNRLIYSSICSDLASHGFVVVAIEHRDGSASLAKGIDDEWIQYDNVPPEIWGFRHHQLRHRVSEVDLCLAGLDEIALKGLNDANAPQFKGKLDMKSLVMAGHSFGGATTMLTLNEKDTRFQCGVLLDPWAQPLMMMVDKHVQIKKPVIAILSEQFTFWPDNFESVKELIDNSTCSNESVCLTLNGTEHQHQSDVLLVLRYFTIFDFRSPFQIDPVRAIDLNTEAAVTFINKCIKSTASRNNKKRKTNSSAAASTNTTNFGFTRVIKKSKLAA</sequence>
<organism evidence="6 7">
    <name type="scientific">Mucor circinelloides f. circinelloides (strain 1006PhL)</name>
    <name type="common">Mucormycosis agent</name>
    <name type="synonym">Calyptromyces circinelloides</name>
    <dbReference type="NCBI Taxonomy" id="1220926"/>
    <lineage>
        <taxon>Eukaryota</taxon>
        <taxon>Fungi</taxon>
        <taxon>Fungi incertae sedis</taxon>
        <taxon>Mucoromycota</taxon>
        <taxon>Mucoromycotina</taxon>
        <taxon>Mucoromycetes</taxon>
        <taxon>Mucorales</taxon>
        <taxon>Mucorineae</taxon>
        <taxon>Mucoraceae</taxon>
        <taxon>Mucor</taxon>
    </lineage>
</organism>
<dbReference type="InParanoid" id="S2JTJ6"/>
<feature type="active site" description="Charge relay system" evidence="5">
    <location>
        <position position="266"/>
    </location>
</feature>
<dbReference type="GO" id="GO:0003847">
    <property type="term" value="F:1-alkyl-2-acetylglycerophosphocholine esterase activity"/>
    <property type="evidence" value="ECO:0007669"/>
    <property type="project" value="UniProtKB-UniRule"/>
</dbReference>
<accession>S2JTJ6</accession>
<dbReference type="SUPFAM" id="SSF53474">
    <property type="entry name" value="alpha/beta-Hydrolases"/>
    <property type="match status" value="1"/>
</dbReference>
<evidence type="ECO:0000256" key="3">
    <source>
        <dbReference type="ARBA" id="ARBA00023098"/>
    </source>
</evidence>